<dbReference type="AlphaFoldDB" id="A0AAQ3RQU5"/>
<feature type="compositionally biased region" description="Low complexity" evidence="1">
    <location>
        <begin position="303"/>
        <end position="317"/>
    </location>
</feature>
<gene>
    <name evidence="3" type="ORF">V8G54_026850</name>
</gene>
<dbReference type="Pfam" id="PF07727">
    <property type="entry name" value="RVT_2"/>
    <property type="match status" value="1"/>
</dbReference>
<dbReference type="EMBL" id="CP144693">
    <property type="protein sequence ID" value="WVZ00781.1"/>
    <property type="molecule type" value="Genomic_DNA"/>
</dbReference>
<evidence type="ECO:0000313" key="4">
    <source>
        <dbReference type="Proteomes" id="UP001374535"/>
    </source>
</evidence>
<feature type="region of interest" description="Disordered" evidence="1">
    <location>
        <begin position="283"/>
        <end position="335"/>
    </location>
</feature>
<evidence type="ECO:0000256" key="1">
    <source>
        <dbReference type="SAM" id="MobiDB-lite"/>
    </source>
</evidence>
<dbReference type="InterPro" id="IPR013103">
    <property type="entry name" value="RVT_2"/>
</dbReference>
<dbReference type="CDD" id="cd09272">
    <property type="entry name" value="RNase_HI_RT_Ty1"/>
    <property type="match status" value="1"/>
</dbReference>
<proteinExistence type="predicted"/>
<name>A0AAQ3RQU5_VIGMU</name>
<dbReference type="PANTHER" id="PTHR11439">
    <property type="entry name" value="GAG-POL-RELATED RETROTRANSPOSON"/>
    <property type="match status" value="1"/>
</dbReference>
<evidence type="ECO:0000313" key="3">
    <source>
        <dbReference type="EMBL" id="WVZ00781.1"/>
    </source>
</evidence>
<organism evidence="3 4">
    <name type="scientific">Vigna mungo</name>
    <name type="common">Black gram</name>
    <name type="synonym">Phaseolus mungo</name>
    <dbReference type="NCBI Taxonomy" id="3915"/>
    <lineage>
        <taxon>Eukaryota</taxon>
        <taxon>Viridiplantae</taxon>
        <taxon>Streptophyta</taxon>
        <taxon>Embryophyta</taxon>
        <taxon>Tracheophyta</taxon>
        <taxon>Spermatophyta</taxon>
        <taxon>Magnoliopsida</taxon>
        <taxon>eudicotyledons</taxon>
        <taxon>Gunneridae</taxon>
        <taxon>Pentapetalae</taxon>
        <taxon>rosids</taxon>
        <taxon>fabids</taxon>
        <taxon>Fabales</taxon>
        <taxon>Fabaceae</taxon>
        <taxon>Papilionoideae</taxon>
        <taxon>50 kb inversion clade</taxon>
        <taxon>NPAAA clade</taxon>
        <taxon>indigoferoid/millettioid clade</taxon>
        <taxon>Phaseoleae</taxon>
        <taxon>Vigna</taxon>
    </lineage>
</organism>
<reference evidence="3 4" key="1">
    <citation type="journal article" date="2023" name="Life. Sci Alliance">
        <title>Evolutionary insights into 3D genome organization and epigenetic landscape of Vigna mungo.</title>
        <authorList>
            <person name="Junaid A."/>
            <person name="Singh B."/>
            <person name="Bhatia S."/>
        </authorList>
    </citation>
    <scope>NUCLEOTIDE SEQUENCE [LARGE SCALE GENOMIC DNA]</scope>
    <source>
        <strain evidence="3">Urdbean</strain>
    </source>
</reference>
<evidence type="ECO:0000259" key="2">
    <source>
        <dbReference type="Pfam" id="PF07727"/>
    </source>
</evidence>
<sequence>MSEEFNALLANGTRSLRSGLDYSDTFSPVVKPQTIKLELCIALSRGWSLRQIDVNHVFLHGTISEDLYMSQHPGFVHPQFPNYVCKLHKSTFRRDLAAQFTLKDLDTPHHFLGVEILPTSTSLFLTQHHYIRDLLQSTAMTDAKPVTTPMSPSCDLSTDCDVSTCNVSEYCQIGIIDHGLQLRRDSNLHLTTFCDADWASDTVDRRSTLLTELHCPLPKQPKIYSDNIGATYLCVNLVFHSRMKHLVIAYHFIRELVAAKKLHLIAKIAVVCASTILRGRISTREGNPLRNPKPQKRKRKATPNLNPKVIVKNVVPKSPETHREDAGTHSSRRKLRCLRNHKRRQLCRKEE</sequence>
<dbReference type="PANTHER" id="PTHR11439:SF500">
    <property type="entry name" value="RNA-DIRECTED DNA POLYMERASE"/>
    <property type="match status" value="1"/>
</dbReference>
<protein>
    <recommendedName>
        <fullName evidence="2">Reverse transcriptase Ty1/copia-type domain-containing protein</fullName>
    </recommendedName>
</protein>
<dbReference type="Proteomes" id="UP001374535">
    <property type="component" value="Chromosome 8"/>
</dbReference>
<keyword evidence="4" id="KW-1185">Reference proteome</keyword>
<accession>A0AAQ3RQU5</accession>
<feature type="domain" description="Reverse transcriptase Ty1/copia-type" evidence="2">
    <location>
        <begin position="16"/>
        <end position="92"/>
    </location>
</feature>